<dbReference type="EMBL" id="LT607757">
    <property type="protein sequence ID" value="SCG86929.1"/>
    <property type="molecule type" value="Genomic_DNA"/>
</dbReference>
<organism evidence="1 2">
    <name type="scientific">Methanobacterium congolense</name>
    <dbReference type="NCBI Taxonomy" id="118062"/>
    <lineage>
        <taxon>Archaea</taxon>
        <taxon>Methanobacteriati</taxon>
        <taxon>Methanobacteriota</taxon>
        <taxon>Methanomada group</taxon>
        <taxon>Methanobacteria</taxon>
        <taxon>Methanobacteriales</taxon>
        <taxon>Methanobacteriaceae</taxon>
        <taxon>Methanobacterium</taxon>
    </lineage>
</organism>
<protein>
    <submittedName>
        <fullName evidence="1">Uncharacterized protein</fullName>
    </submittedName>
</protein>
<reference evidence="1 2" key="1">
    <citation type="submission" date="2016-08" db="EMBL/GenBank/DDBJ databases">
        <authorList>
            <person name="Seilhamer J.J."/>
        </authorList>
    </citation>
    <scope>NUCLEOTIDE SEQUENCE [LARGE SCALE GENOMIC DNA]</scope>
    <source>
        <strain evidence="1">Buetzberg</strain>
        <plasmid evidence="2">Plasmid ii</plasmid>
    </source>
</reference>
<dbReference type="GeneID" id="30413227"/>
<keyword evidence="2" id="KW-1185">Reference proteome</keyword>
<dbReference type="Proteomes" id="UP000094707">
    <property type="component" value="Plasmid II"/>
</dbReference>
<name>A0A1D3L5U5_9EURY</name>
<sequence>MVYDYISAPSLKLFVKMLNERLNDDWTPIWNTFNYEVGDEKSASAYTVIVEKDVKQPIAEWVADL</sequence>
<evidence type="ECO:0000313" key="1">
    <source>
        <dbReference type="EMBL" id="SCG86929.1"/>
    </source>
</evidence>
<accession>A0A1D3L5U5</accession>
<proteinExistence type="predicted"/>
<dbReference type="KEGG" id="mcub:MCBB_PMCBBP0019"/>
<geneLocation type="plasmid" evidence="2">
    <name>ii</name>
</geneLocation>
<gene>
    <name evidence="1" type="ORF">MCBB_PMCBBP0019</name>
</gene>
<dbReference type="AlphaFoldDB" id="A0A1D3L5U5"/>
<evidence type="ECO:0000313" key="2">
    <source>
        <dbReference type="Proteomes" id="UP000094707"/>
    </source>
</evidence>
<dbReference type="RefSeq" id="WP_071908116.1">
    <property type="nucleotide sequence ID" value="NZ_LT607757.1"/>
</dbReference>